<name>A0ABT6WD51_9ACTN</name>
<dbReference type="PANTHER" id="PTHR38459:SF1">
    <property type="entry name" value="PROPHAGE BACTOPRENOL-LINKED GLUCOSE TRANSLOCASE HOMOLOG"/>
    <property type="match status" value="1"/>
</dbReference>
<evidence type="ECO:0000256" key="4">
    <source>
        <dbReference type="ARBA" id="ARBA00022989"/>
    </source>
</evidence>
<evidence type="ECO:0000313" key="9">
    <source>
        <dbReference type="Proteomes" id="UP001241758"/>
    </source>
</evidence>
<feature type="transmembrane region" description="Helical" evidence="6">
    <location>
        <begin position="40"/>
        <end position="57"/>
    </location>
</feature>
<feature type="transmembrane region" description="Helical" evidence="6">
    <location>
        <begin position="77"/>
        <end position="95"/>
    </location>
</feature>
<dbReference type="Pfam" id="PF04138">
    <property type="entry name" value="GtrA_DPMS_TM"/>
    <property type="match status" value="1"/>
</dbReference>
<dbReference type="EMBL" id="JASCTH010000002">
    <property type="protein sequence ID" value="MDI6097644.1"/>
    <property type="molecule type" value="Genomic_DNA"/>
</dbReference>
<keyword evidence="9" id="KW-1185">Reference proteome</keyword>
<proteinExistence type="inferred from homology"/>
<comment type="subcellular location">
    <subcellularLocation>
        <location evidence="1">Membrane</location>
        <topology evidence="1">Multi-pass membrane protein</topology>
    </subcellularLocation>
</comment>
<evidence type="ECO:0000256" key="2">
    <source>
        <dbReference type="ARBA" id="ARBA00009399"/>
    </source>
</evidence>
<dbReference type="RefSeq" id="WP_282757038.1">
    <property type="nucleotide sequence ID" value="NZ_JASCTH010000002.1"/>
</dbReference>
<evidence type="ECO:0000256" key="1">
    <source>
        <dbReference type="ARBA" id="ARBA00004141"/>
    </source>
</evidence>
<dbReference type="PANTHER" id="PTHR38459">
    <property type="entry name" value="PROPHAGE BACTOPRENOL-LINKED GLUCOSE TRANSLOCASE HOMOLOG"/>
    <property type="match status" value="1"/>
</dbReference>
<feature type="transmembrane region" description="Helical" evidence="6">
    <location>
        <begin position="12"/>
        <end position="34"/>
    </location>
</feature>
<keyword evidence="3 6" id="KW-0812">Transmembrane</keyword>
<keyword evidence="4 6" id="KW-1133">Transmembrane helix</keyword>
<accession>A0ABT6WD51</accession>
<comment type="caution">
    <text evidence="8">The sequence shown here is derived from an EMBL/GenBank/DDBJ whole genome shotgun (WGS) entry which is preliminary data.</text>
</comment>
<dbReference type="InterPro" id="IPR051401">
    <property type="entry name" value="GtrA_CellWall_Glycosyl"/>
</dbReference>
<evidence type="ECO:0000256" key="6">
    <source>
        <dbReference type="SAM" id="Phobius"/>
    </source>
</evidence>
<evidence type="ECO:0000259" key="7">
    <source>
        <dbReference type="Pfam" id="PF04138"/>
    </source>
</evidence>
<feature type="transmembrane region" description="Helical" evidence="6">
    <location>
        <begin position="101"/>
        <end position="120"/>
    </location>
</feature>
<dbReference type="InterPro" id="IPR007267">
    <property type="entry name" value="GtrA_DPMS_TM"/>
</dbReference>
<evidence type="ECO:0000256" key="3">
    <source>
        <dbReference type="ARBA" id="ARBA00022692"/>
    </source>
</evidence>
<comment type="similarity">
    <text evidence="2">Belongs to the GtrA family.</text>
</comment>
<keyword evidence="5 6" id="KW-0472">Membrane</keyword>
<gene>
    <name evidence="8" type="ORF">QLQ12_03385</name>
</gene>
<evidence type="ECO:0000256" key="5">
    <source>
        <dbReference type="ARBA" id="ARBA00023136"/>
    </source>
</evidence>
<organism evidence="8 9">
    <name type="scientific">Actinoplanes sandaracinus</name>
    <dbReference type="NCBI Taxonomy" id="3045177"/>
    <lineage>
        <taxon>Bacteria</taxon>
        <taxon>Bacillati</taxon>
        <taxon>Actinomycetota</taxon>
        <taxon>Actinomycetes</taxon>
        <taxon>Micromonosporales</taxon>
        <taxon>Micromonosporaceae</taxon>
        <taxon>Actinoplanes</taxon>
    </lineage>
</organism>
<reference evidence="8 9" key="1">
    <citation type="submission" date="2023-05" db="EMBL/GenBank/DDBJ databases">
        <title>Actinoplanes sp. NEAU-A12 genome sequencing.</title>
        <authorList>
            <person name="Wang Z.-S."/>
        </authorList>
    </citation>
    <scope>NUCLEOTIDE SEQUENCE [LARGE SCALE GENOMIC DNA]</scope>
    <source>
        <strain evidence="8 9">NEAU-A12</strain>
    </source>
</reference>
<sequence>MPSADDLTRLARYGISGGLSALTHFTVGLAASAWLGLPAVPASTTGFAASVAVSYLLQRAWVFRADAGHSITGPRFLTVTAAALALNTAVLWIGADLLDGPYAAVQGVAILLIPVVNYLLNSRWTFARA</sequence>
<protein>
    <submittedName>
        <fullName evidence="8">GtrA family protein</fullName>
    </submittedName>
</protein>
<dbReference type="Proteomes" id="UP001241758">
    <property type="component" value="Unassembled WGS sequence"/>
</dbReference>
<feature type="domain" description="GtrA/DPMS transmembrane" evidence="7">
    <location>
        <begin position="12"/>
        <end position="126"/>
    </location>
</feature>
<evidence type="ECO:0000313" key="8">
    <source>
        <dbReference type="EMBL" id="MDI6097644.1"/>
    </source>
</evidence>